<feature type="compositionally biased region" description="Low complexity" evidence="1">
    <location>
        <begin position="72"/>
        <end position="81"/>
    </location>
</feature>
<keyword evidence="3" id="KW-1185">Reference proteome</keyword>
<dbReference type="Proteomes" id="UP000281553">
    <property type="component" value="Unassembled WGS sequence"/>
</dbReference>
<feature type="non-terminal residue" evidence="2">
    <location>
        <position position="96"/>
    </location>
</feature>
<accession>A0A3P7P8V9</accession>
<feature type="region of interest" description="Disordered" evidence="1">
    <location>
        <begin position="72"/>
        <end position="96"/>
    </location>
</feature>
<name>A0A3P7P8V9_DIBLA</name>
<dbReference type="AlphaFoldDB" id="A0A3P7P8V9"/>
<dbReference type="EMBL" id="UYRU01066919">
    <property type="protein sequence ID" value="VDN16739.1"/>
    <property type="molecule type" value="Genomic_DNA"/>
</dbReference>
<evidence type="ECO:0000313" key="3">
    <source>
        <dbReference type="Proteomes" id="UP000281553"/>
    </source>
</evidence>
<protein>
    <submittedName>
        <fullName evidence="2">Uncharacterized protein</fullName>
    </submittedName>
</protein>
<sequence>MYSKEQSYDMEQQQELLENNVDTNGVMESGRCNNNNNNGSLGSLGGVRVSGMTGGPVDGLYDGHGMVATSLAAAQQQQQQQTSNLRYVTLPQMHHQ</sequence>
<evidence type="ECO:0000313" key="2">
    <source>
        <dbReference type="EMBL" id="VDN16739.1"/>
    </source>
</evidence>
<reference evidence="2 3" key="1">
    <citation type="submission" date="2018-11" db="EMBL/GenBank/DDBJ databases">
        <authorList>
            <consortium name="Pathogen Informatics"/>
        </authorList>
    </citation>
    <scope>NUCLEOTIDE SEQUENCE [LARGE SCALE GENOMIC DNA]</scope>
</reference>
<evidence type="ECO:0000256" key="1">
    <source>
        <dbReference type="SAM" id="MobiDB-lite"/>
    </source>
</evidence>
<gene>
    <name evidence="2" type="ORF">DILT_LOCUS12570</name>
</gene>
<organism evidence="2 3">
    <name type="scientific">Dibothriocephalus latus</name>
    <name type="common">Fish tapeworm</name>
    <name type="synonym">Diphyllobothrium latum</name>
    <dbReference type="NCBI Taxonomy" id="60516"/>
    <lineage>
        <taxon>Eukaryota</taxon>
        <taxon>Metazoa</taxon>
        <taxon>Spiralia</taxon>
        <taxon>Lophotrochozoa</taxon>
        <taxon>Platyhelminthes</taxon>
        <taxon>Cestoda</taxon>
        <taxon>Eucestoda</taxon>
        <taxon>Diphyllobothriidea</taxon>
        <taxon>Diphyllobothriidae</taxon>
        <taxon>Dibothriocephalus</taxon>
    </lineage>
</organism>
<proteinExistence type="predicted"/>